<dbReference type="GO" id="GO:0004658">
    <property type="term" value="F:propionyl-CoA carboxylase activity"/>
    <property type="evidence" value="ECO:0007669"/>
    <property type="project" value="TreeGrafter"/>
</dbReference>
<dbReference type="InterPro" id="IPR011763">
    <property type="entry name" value="COA_CT_C"/>
</dbReference>
<dbReference type="PROSITE" id="PS50980">
    <property type="entry name" value="COA_CT_NTER"/>
    <property type="match status" value="1"/>
</dbReference>
<dbReference type="Pfam" id="PF01039">
    <property type="entry name" value="Carboxyl_trans"/>
    <property type="match status" value="1"/>
</dbReference>
<evidence type="ECO:0000313" key="5">
    <source>
        <dbReference type="Proteomes" id="UP000315995"/>
    </source>
</evidence>
<dbReference type="SUPFAM" id="SSF52096">
    <property type="entry name" value="ClpP/crotonase"/>
    <property type="match status" value="2"/>
</dbReference>
<feature type="domain" description="CoA carboxyltransferase C-terminal" evidence="3">
    <location>
        <begin position="275"/>
        <end position="527"/>
    </location>
</feature>
<dbReference type="InterPro" id="IPR029045">
    <property type="entry name" value="ClpP/crotonase-like_dom_sf"/>
</dbReference>
<dbReference type="AlphaFoldDB" id="A0A4Y6Q2Y3"/>
<name>A0A4Y6Q2Y3_PERCE</name>
<feature type="domain" description="CoA carboxyltransferase N-terminal" evidence="2">
    <location>
        <begin position="1"/>
        <end position="266"/>
    </location>
</feature>
<dbReference type="OrthoDB" id="9803706at2"/>
<organism evidence="4 5">
    <name type="scientific">Persicimonas caeni</name>
    <dbReference type="NCBI Taxonomy" id="2292766"/>
    <lineage>
        <taxon>Bacteria</taxon>
        <taxon>Deltaproteobacteria</taxon>
        <taxon>Bradymonadales</taxon>
        <taxon>Bradymonadaceae</taxon>
        <taxon>Persicimonas</taxon>
    </lineage>
</organism>
<accession>A0A4Y6Q2Y3</accession>
<keyword evidence="5" id="KW-1185">Reference proteome</keyword>
<dbReference type="InterPro" id="IPR034733">
    <property type="entry name" value="AcCoA_carboxyl_beta"/>
</dbReference>
<dbReference type="EMBL" id="CP041186">
    <property type="protein sequence ID" value="QDG54810.1"/>
    <property type="molecule type" value="Genomic_DNA"/>
</dbReference>
<dbReference type="Gene3D" id="3.90.226.10">
    <property type="entry name" value="2-enoyl-CoA Hydratase, Chain A, domain 1"/>
    <property type="match status" value="2"/>
</dbReference>
<dbReference type="Proteomes" id="UP000315995">
    <property type="component" value="Chromosome"/>
</dbReference>
<gene>
    <name evidence="4" type="ORF">FIV42_00525</name>
</gene>
<accession>A0A5B8YDI9</accession>
<evidence type="ECO:0000313" key="4">
    <source>
        <dbReference type="EMBL" id="QDG54810.1"/>
    </source>
</evidence>
<reference evidence="4 5" key="1">
    <citation type="submission" date="2019-06" db="EMBL/GenBank/DDBJ databases">
        <title>Persicimonas caeni gen. nov., sp. nov., a predatory bacterium isolated from solar saltern.</title>
        <authorList>
            <person name="Wang S."/>
        </authorList>
    </citation>
    <scope>NUCLEOTIDE SEQUENCE [LARGE SCALE GENOMIC DNA]</scope>
    <source>
        <strain evidence="4 5">YN101</strain>
    </source>
</reference>
<sequence length="533" mass="59113">MRKLVEELQEKREDAHQMGGERRVNRQHEKGKMDARQRIDYLFDEDTFTEFGLHAFFHSNGKPISQDEVRSPADGVITGWGEINGRVAVCAAYDFTVLGGSIGDVNEAKVTRCREFALKNRVPMIWLIDSAGARVHGGSGIDFDQITLFSGSGYLFREQVTMSGVVPQIAAMVGPGAAGTAYVPGLADFVPMVKDTSFMALGGPPLVKAAVGEDIDEQELGGAKVHNKESGVADQMYKSDEECLDAIKKYLSYFPQNCEEKPKAIEFSGDPEREEGGELREKLLDVLPESRRRAYDMRTLLSYVVDDGELFEMKPKFARQLVTAFAHIGGQQVGVIANNPKYMGGALDNDSADKAARFVNLCDSFNIPLVFFQDVPGFMVGSRVEKAGIIRHGAKMLYEVSKATVPKITVIVRKAYGAGYYVMCGKAYEPDLLVAWPTAEISVMGPQGMVEIFARGMMNKMGGEVDEEAFAQQKKQMVQMIEPHIDIYKVAGRGIIDEVIDPRETRDYILRGLKLSRNKHVERPWRKSGVRPV</sequence>
<dbReference type="InterPro" id="IPR011762">
    <property type="entry name" value="COA_CT_N"/>
</dbReference>
<evidence type="ECO:0000259" key="2">
    <source>
        <dbReference type="PROSITE" id="PS50980"/>
    </source>
</evidence>
<proteinExistence type="predicted"/>
<dbReference type="PANTHER" id="PTHR43842">
    <property type="entry name" value="PROPIONYL-COA CARBOXYLASE BETA CHAIN"/>
    <property type="match status" value="1"/>
</dbReference>
<dbReference type="PROSITE" id="PS50989">
    <property type="entry name" value="COA_CT_CTER"/>
    <property type="match status" value="1"/>
</dbReference>
<evidence type="ECO:0000259" key="3">
    <source>
        <dbReference type="PROSITE" id="PS50989"/>
    </source>
</evidence>
<protein>
    <submittedName>
        <fullName evidence="4">Acyl-CoA carboxylase subunit beta</fullName>
    </submittedName>
</protein>
<dbReference type="PANTHER" id="PTHR43842:SF2">
    <property type="entry name" value="PROPIONYL-COA CARBOXYLASE BETA CHAIN, MITOCHONDRIAL"/>
    <property type="match status" value="1"/>
</dbReference>
<evidence type="ECO:0000256" key="1">
    <source>
        <dbReference type="SAM" id="MobiDB-lite"/>
    </source>
</evidence>
<dbReference type="InterPro" id="IPR051047">
    <property type="entry name" value="AccD/PCCB"/>
</dbReference>
<feature type="region of interest" description="Disordered" evidence="1">
    <location>
        <begin position="1"/>
        <end position="30"/>
    </location>
</feature>